<dbReference type="SMART" id="SM00482">
    <property type="entry name" value="POLAc"/>
    <property type="match status" value="1"/>
</dbReference>
<sequence>MRLAPCPATKHIGQIVHISIDLETYSPTNLSKTGVYPYAAHPDFQILLFGYAIDDEPVQVVDMASGEKLPDEIRAALVDPQITKWAFNATFERICLSAWLHRHHSELLPEGEFLDPAQWRCSMVWAAYLGMPMSLDQVAKVLDLPVKKDTAGKKLIKQFCTPATPSLINEGACRNLPLSDPAGWKAFKEYNRRDVEVEQAIHTKLARFPVPEDEWAAYALDQRINDAGINLDATLVNAAVTLDDKHRQATLARAQELTGLKNPNSPIQLKDWLAKNDYQLESLAKAEVETALETATGVVKEVLELRGDLAKSSVKKYQAMQNVAGIDERARGLLQFYGAGRTGRFAGRLVQVQNLPRNYLPDLDEARVLVRAGNLEALELLYESVPDTLSQLIRTAFIPSHGNRFIVADYSAIEARVIAWLAGEESTLAAFRDGKDLYCETASRMFGVKVEKHGTNAGLRQKGKIAVLACGYGGSVGALKAMGALRMGLAEDELKPIVDAWRAANPNIVWLWQEVEEATLEAITTRRPVRLRNLTFALESGILFITLPSGRRLAYVKPGLGKNRFGGTSITYWGITTGRRWGRLETYGGKLVENIVQAVARDLLVNGMQNVTETGHRIVMHVHDEIVIDEPLDSGFTVENVCQLMSRLPDWAEGLPLTADGYECSYYRKD</sequence>
<evidence type="ECO:0000256" key="3">
    <source>
        <dbReference type="ARBA" id="ARBA00049244"/>
    </source>
</evidence>
<dbReference type="PANTHER" id="PTHR10133">
    <property type="entry name" value="DNA POLYMERASE I"/>
    <property type="match status" value="1"/>
</dbReference>
<keyword evidence="2" id="KW-0235">DNA replication</keyword>
<dbReference type="EC" id="2.7.7.7" evidence="1"/>
<dbReference type="InterPro" id="IPR043502">
    <property type="entry name" value="DNA/RNA_pol_sf"/>
</dbReference>
<protein>
    <recommendedName>
        <fullName evidence="1">DNA-directed DNA polymerase</fullName>
        <ecNumber evidence="1">2.7.7.7</ecNumber>
    </recommendedName>
</protein>
<evidence type="ECO:0000313" key="5">
    <source>
        <dbReference type="EMBL" id="MDY5133411.1"/>
    </source>
</evidence>
<organism evidence="5 6">
    <name type="scientific">Actinotignum urinale</name>
    <dbReference type="NCBI Taxonomy" id="190146"/>
    <lineage>
        <taxon>Bacteria</taxon>
        <taxon>Bacillati</taxon>
        <taxon>Actinomycetota</taxon>
        <taxon>Actinomycetes</taxon>
        <taxon>Actinomycetales</taxon>
        <taxon>Actinomycetaceae</taxon>
        <taxon>Actinotignum</taxon>
    </lineage>
</organism>
<dbReference type="CDD" id="cd08642">
    <property type="entry name" value="DNA_pol_A_pol_I_A"/>
    <property type="match status" value="1"/>
</dbReference>
<name>A0ABU5G870_9ACTO</name>
<evidence type="ECO:0000256" key="1">
    <source>
        <dbReference type="ARBA" id="ARBA00012417"/>
    </source>
</evidence>
<dbReference type="SUPFAM" id="SSF53098">
    <property type="entry name" value="Ribonuclease H-like"/>
    <property type="match status" value="1"/>
</dbReference>
<feature type="domain" description="DNA-directed DNA polymerase family A palm" evidence="4">
    <location>
        <begin position="390"/>
        <end position="634"/>
    </location>
</feature>
<evidence type="ECO:0000313" key="6">
    <source>
        <dbReference type="Proteomes" id="UP001275049"/>
    </source>
</evidence>
<dbReference type="Pfam" id="PF00476">
    <property type="entry name" value="DNA_pol_A"/>
    <property type="match status" value="1"/>
</dbReference>
<dbReference type="Gene3D" id="3.30.70.370">
    <property type="match status" value="1"/>
</dbReference>
<gene>
    <name evidence="5" type="ORF">R6G86_06635</name>
</gene>
<accession>A0ABU5G870</accession>
<dbReference type="InterPro" id="IPR012337">
    <property type="entry name" value="RNaseH-like_sf"/>
</dbReference>
<evidence type="ECO:0000259" key="4">
    <source>
        <dbReference type="SMART" id="SM00482"/>
    </source>
</evidence>
<dbReference type="SUPFAM" id="SSF56672">
    <property type="entry name" value="DNA/RNA polymerases"/>
    <property type="match status" value="1"/>
</dbReference>
<dbReference type="InterPro" id="IPR002298">
    <property type="entry name" value="DNA_polymerase_A"/>
</dbReference>
<proteinExistence type="predicted"/>
<evidence type="ECO:0000256" key="2">
    <source>
        <dbReference type="ARBA" id="ARBA00022705"/>
    </source>
</evidence>
<dbReference type="Gene3D" id="1.10.150.20">
    <property type="entry name" value="5' to 3' exonuclease, C-terminal subdomain"/>
    <property type="match status" value="1"/>
</dbReference>
<reference evidence="5 6" key="1">
    <citation type="submission" date="2023-10" db="EMBL/GenBank/DDBJ databases">
        <title>Whole Genome based description of the genera Actinobaculum and Actinotignum reveals a complex phylogenetic relationship within the species included in the genus Actinotignum.</title>
        <authorList>
            <person name="Jensen C.S."/>
            <person name="Dargis R."/>
            <person name="Kemp M."/>
            <person name="Christensen J.J."/>
        </authorList>
    </citation>
    <scope>NUCLEOTIDE SEQUENCE [LARGE SCALE GENOMIC DNA]</scope>
    <source>
        <strain evidence="5 6">SLA_B974</strain>
    </source>
</reference>
<dbReference type="Proteomes" id="UP001275049">
    <property type="component" value="Unassembled WGS sequence"/>
</dbReference>
<dbReference type="EMBL" id="JAWNGA010000011">
    <property type="protein sequence ID" value="MDY5133411.1"/>
    <property type="molecule type" value="Genomic_DNA"/>
</dbReference>
<comment type="catalytic activity">
    <reaction evidence="3">
        <text>DNA(n) + a 2'-deoxyribonucleoside 5'-triphosphate = DNA(n+1) + diphosphate</text>
        <dbReference type="Rhea" id="RHEA:22508"/>
        <dbReference type="Rhea" id="RHEA-COMP:17339"/>
        <dbReference type="Rhea" id="RHEA-COMP:17340"/>
        <dbReference type="ChEBI" id="CHEBI:33019"/>
        <dbReference type="ChEBI" id="CHEBI:61560"/>
        <dbReference type="ChEBI" id="CHEBI:173112"/>
        <dbReference type="EC" id="2.7.7.7"/>
    </reaction>
</comment>
<comment type="caution">
    <text evidence="5">The sequence shown here is derived from an EMBL/GenBank/DDBJ whole genome shotgun (WGS) entry which is preliminary data.</text>
</comment>
<dbReference type="InterPro" id="IPR001098">
    <property type="entry name" value="DNA-dir_DNA_pol_A_palm_dom"/>
</dbReference>
<dbReference type="RefSeq" id="WP_071128868.1">
    <property type="nucleotide sequence ID" value="NZ_JAWNGA010000011.1"/>
</dbReference>
<dbReference type="PANTHER" id="PTHR10133:SF27">
    <property type="entry name" value="DNA POLYMERASE NU"/>
    <property type="match status" value="1"/>
</dbReference>
<keyword evidence="6" id="KW-1185">Reference proteome</keyword>